<evidence type="ECO:0000313" key="5">
    <source>
        <dbReference type="EMBL" id="TFU01521.1"/>
    </source>
</evidence>
<keyword evidence="6" id="KW-1185">Reference proteome</keyword>
<dbReference type="Proteomes" id="UP000297737">
    <property type="component" value="Unassembled WGS sequence"/>
</dbReference>
<dbReference type="Pfam" id="PF12804">
    <property type="entry name" value="NTP_transf_3"/>
    <property type="match status" value="1"/>
</dbReference>
<keyword evidence="2" id="KW-0548">Nucleotidyltransferase</keyword>
<dbReference type="GO" id="GO:0016779">
    <property type="term" value="F:nucleotidyltransferase activity"/>
    <property type="evidence" value="ECO:0007669"/>
    <property type="project" value="UniProtKB-KW"/>
</dbReference>
<dbReference type="InterPro" id="IPR050065">
    <property type="entry name" value="GlmU-like"/>
</dbReference>
<reference evidence="5 6" key="1">
    <citation type="submission" date="2019-02" db="EMBL/GenBank/DDBJ databases">
        <title>Polymorphobacter sp. isolated from the lake at the Tibet of China.</title>
        <authorList>
            <person name="Li A."/>
        </authorList>
    </citation>
    <scope>NUCLEOTIDE SEQUENCE [LARGE SCALE GENOMIC DNA]</scope>
    <source>
        <strain evidence="5 6">DJ1R-1</strain>
    </source>
</reference>
<evidence type="ECO:0000313" key="6">
    <source>
        <dbReference type="Proteomes" id="UP000297737"/>
    </source>
</evidence>
<gene>
    <name evidence="5" type="ORF">EUV02_13635</name>
</gene>
<organism evidence="5 6">
    <name type="scientific">Glacieibacterium arshaanense</name>
    <dbReference type="NCBI Taxonomy" id="2511025"/>
    <lineage>
        <taxon>Bacteria</taxon>
        <taxon>Pseudomonadati</taxon>
        <taxon>Pseudomonadota</taxon>
        <taxon>Alphaproteobacteria</taxon>
        <taxon>Sphingomonadales</taxon>
        <taxon>Sphingosinicellaceae</taxon>
        <taxon>Glacieibacterium</taxon>
    </lineage>
</organism>
<dbReference type="PANTHER" id="PTHR43584:SF8">
    <property type="entry name" value="N-ACETYLMURAMATE ALPHA-1-PHOSPHATE URIDYLYLTRANSFERASE"/>
    <property type="match status" value="1"/>
</dbReference>
<evidence type="ECO:0000256" key="3">
    <source>
        <dbReference type="ARBA" id="ARBA00022842"/>
    </source>
</evidence>
<evidence type="ECO:0000259" key="4">
    <source>
        <dbReference type="Pfam" id="PF12804"/>
    </source>
</evidence>
<comment type="caution">
    <text evidence="5">The sequence shown here is derived from an EMBL/GenBank/DDBJ whole genome shotgun (WGS) entry which is preliminary data.</text>
</comment>
<evidence type="ECO:0000256" key="2">
    <source>
        <dbReference type="ARBA" id="ARBA00022695"/>
    </source>
</evidence>
<keyword evidence="1" id="KW-0808">Transferase</keyword>
<keyword evidence="3" id="KW-0460">Magnesium</keyword>
<dbReference type="InterPro" id="IPR029044">
    <property type="entry name" value="Nucleotide-diphossugar_trans"/>
</dbReference>
<name>A0A4Y9EL71_9SPHN</name>
<dbReference type="CDD" id="cd04183">
    <property type="entry name" value="GT2_BcE_like"/>
    <property type="match status" value="1"/>
</dbReference>
<dbReference type="SUPFAM" id="SSF53448">
    <property type="entry name" value="Nucleotide-diphospho-sugar transferases"/>
    <property type="match status" value="2"/>
</dbReference>
<proteinExistence type="predicted"/>
<accession>A0A4Y9EL71</accession>
<dbReference type="PANTHER" id="PTHR43584">
    <property type="entry name" value="NUCLEOTIDYL TRANSFERASE"/>
    <property type="match status" value="1"/>
</dbReference>
<evidence type="ECO:0000256" key="1">
    <source>
        <dbReference type="ARBA" id="ARBA00022679"/>
    </source>
</evidence>
<dbReference type="Gene3D" id="3.90.550.10">
    <property type="entry name" value="Spore Coat Polysaccharide Biosynthesis Protein SpsA, Chain A"/>
    <property type="match status" value="2"/>
</dbReference>
<dbReference type="InterPro" id="IPR025877">
    <property type="entry name" value="MobA-like_NTP_Trfase"/>
</dbReference>
<feature type="domain" description="MobA-like NTP transferase" evidence="4">
    <location>
        <begin position="8"/>
        <end position="151"/>
    </location>
</feature>
<sequence>MQIIIPMSGFGERFRRAGYDVPKPLIPVDGKPIIGHVIDLFPGETDFIFICNRYHLEEPAYAMAETLRRLCPKGRIVAIEPHRHGPVWAVLQARQYIDPAKPVFINYCDFSCVWDWADFKAFVRETACAGAVPAYRGFHPHSLHGNSYAFIKETGGWLTDIQEKQAWTDDPMSEYASSGGYYFDSGARALEMLDAQVAEELRVNNEFYVSLAYKVMAARGLKVAVYELQHFMQWGTPDDLAEYLGWSRAFRRLAFDEARRARQSGAVLVPMAGYGKRFADAGYTLTKPLIPVSGRPMVIQATRDLPDAPVTRFVVRRDLPMLDALLRKLRTSFIGTSTLVLDEGTEGQAVTCQLGVEALDPNAPLTIGACDNAMLYDPAKFEAAMQTGGADMLVWVVRGHADGKLRPTNFGWVDTDDAGNVTGVRVKQAPEDPATAPMIVGAFSFRRAADFSTAAAALVARGGRVNGEFYVDSLVTDALAAGLDVRLFEIDHYLGWGTPNDLKTFEYWQSAFSKWPSHPYRLDRDRRIPPSQVAALSARYAAHPAPRPHGLAPVVARVSWGERLKWLFK</sequence>
<dbReference type="AlphaFoldDB" id="A0A4Y9EL71"/>
<dbReference type="OrthoDB" id="9814110at2"/>
<protein>
    <recommendedName>
        <fullName evidence="4">MobA-like NTP transferase domain-containing protein</fullName>
    </recommendedName>
</protein>
<dbReference type="EMBL" id="SIHO01000003">
    <property type="protein sequence ID" value="TFU01521.1"/>
    <property type="molecule type" value="Genomic_DNA"/>
</dbReference>